<feature type="domain" description="Acyl-CoA dehydrogenase C-terminal" evidence="4">
    <location>
        <begin position="239"/>
        <end position="360"/>
    </location>
</feature>
<dbReference type="Pfam" id="PF08028">
    <property type="entry name" value="Acyl-CoA_dh_2"/>
    <property type="match status" value="1"/>
</dbReference>
<evidence type="ECO:0000259" key="4">
    <source>
        <dbReference type="Pfam" id="PF08028"/>
    </source>
</evidence>
<dbReference type="InterPro" id="IPR013786">
    <property type="entry name" value="AcylCoA_DH/ox_N"/>
</dbReference>
<dbReference type="GO" id="GO:0005737">
    <property type="term" value="C:cytoplasm"/>
    <property type="evidence" value="ECO:0007669"/>
    <property type="project" value="TreeGrafter"/>
</dbReference>
<dbReference type="InterPro" id="IPR009100">
    <property type="entry name" value="AcylCoA_DH/oxidase_NM_dom_sf"/>
</dbReference>
<keyword evidence="1" id="KW-0560">Oxidoreductase</keyword>
<evidence type="ECO:0000313" key="5">
    <source>
        <dbReference type="EMBL" id="MBD6621285.1"/>
    </source>
</evidence>
<dbReference type="GO" id="GO:0003995">
    <property type="term" value="F:acyl-CoA dehydrogenase activity"/>
    <property type="evidence" value="ECO:0007669"/>
    <property type="project" value="TreeGrafter"/>
</dbReference>
<comment type="caution">
    <text evidence="5">The sequence shown here is derived from an EMBL/GenBank/DDBJ whole genome shotgun (WGS) entry which is preliminary data.</text>
</comment>
<reference evidence="5" key="1">
    <citation type="submission" date="2019-07" db="EMBL/GenBank/DDBJ databases">
        <title>Toxilogical consequences of a new and cryptic species of cyanobacteria (Komarekiella delphini-convector) recovered from the epidermis of a bottlenose dolphin and 1500 ft. in the air.</title>
        <authorList>
            <person name="Brown A.O."/>
            <person name="Dvorak P."/>
            <person name="Villanueva C.D."/>
            <person name="Foss A.J."/>
            <person name="Garvey A.D."/>
            <person name="Gibson Q.A."/>
            <person name="Johansen J.R."/>
            <person name="Casamatta D.A."/>
        </authorList>
    </citation>
    <scope>NUCLEOTIDE SEQUENCE</scope>
    <source>
        <strain evidence="5">SJRDD-AB1</strain>
    </source>
</reference>
<organism evidence="5 6">
    <name type="scientific">Komarekiella delphini-convector SJRDD-AB1</name>
    <dbReference type="NCBI Taxonomy" id="2593771"/>
    <lineage>
        <taxon>Bacteria</taxon>
        <taxon>Bacillati</taxon>
        <taxon>Cyanobacteriota</taxon>
        <taxon>Cyanophyceae</taxon>
        <taxon>Nostocales</taxon>
        <taxon>Nostocaceae</taxon>
        <taxon>Komarekiella</taxon>
        <taxon>Komarekiella delphini-convector</taxon>
    </lineage>
</organism>
<comment type="similarity">
    <text evidence="2">Belongs to the HpaH/HsaA monooxygenase family.</text>
</comment>
<accession>A0AA40VVX5</accession>
<evidence type="ECO:0000313" key="6">
    <source>
        <dbReference type="Proteomes" id="UP001165986"/>
    </source>
</evidence>
<dbReference type="Proteomes" id="UP001165986">
    <property type="component" value="Unassembled WGS sequence"/>
</dbReference>
<dbReference type="InterPro" id="IPR013107">
    <property type="entry name" value="Acyl-CoA_DH_C"/>
</dbReference>
<dbReference type="InterPro" id="IPR050741">
    <property type="entry name" value="Acyl-CoA_dehydrogenase"/>
</dbReference>
<sequence length="393" mass="43430">MQNWQDDSKATLALIRANEIADYCATNATVIDCNGAFPKREFELIAEAGLLAAPLHRELGGWGAGIDANVTYQTLMLLKQMGRGNLAVGRIYEGHVNALQLIQTFSTREQIAAYTHDARARHKIFGVWNAEASDGVKIIPLENGRYRLEGSKTFCSGAGYVERPFVNGALADGNWQMCIVPMDQVKTVSDPTWWEPSGMRATASYKVDFSNVELEQSALIGKPGDYYRQPWLSTGVIRFAAVQLGGAEALFDLTRQYLQKLEYTNDPYQKERLGRMAIAIESGNLWLRGAADVVAAYAPVFGGNPTIPNPQANQLVAYANMVRTAIEQICIDVIQLCERSVGTRGLLPPNSMERIIRDLTLYLRQPAFDAALANVGEYVLGQSNPAYILWNDQ</sequence>
<dbReference type="Gene3D" id="1.10.540.10">
    <property type="entry name" value="Acyl-CoA dehydrogenase/oxidase, N-terminal domain"/>
    <property type="match status" value="1"/>
</dbReference>
<dbReference type="SUPFAM" id="SSF47203">
    <property type="entry name" value="Acyl-CoA dehydrogenase C-terminal domain-like"/>
    <property type="match status" value="1"/>
</dbReference>
<dbReference type="InterPro" id="IPR046373">
    <property type="entry name" value="Acyl-CoA_Oxase/DH_mid-dom_sf"/>
</dbReference>
<dbReference type="Pfam" id="PF02771">
    <property type="entry name" value="Acyl-CoA_dh_N"/>
    <property type="match status" value="1"/>
</dbReference>
<protein>
    <submittedName>
        <fullName evidence="5">Acyl-CoA dehydrogenase</fullName>
    </submittedName>
</protein>
<dbReference type="SUPFAM" id="SSF56645">
    <property type="entry name" value="Acyl-CoA dehydrogenase NM domain-like"/>
    <property type="match status" value="1"/>
</dbReference>
<dbReference type="PANTHER" id="PTHR48083:SF37">
    <property type="entry name" value="DEHYDROGENASE, PUTATIVE-RELATED"/>
    <property type="match status" value="1"/>
</dbReference>
<dbReference type="GO" id="GO:0033539">
    <property type="term" value="P:fatty acid beta-oxidation using acyl-CoA dehydrogenase"/>
    <property type="evidence" value="ECO:0007669"/>
    <property type="project" value="TreeGrafter"/>
</dbReference>
<dbReference type="GO" id="GO:0050660">
    <property type="term" value="F:flavin adenine dinucleotide binding"/>
    <property type="evidence" value="ECO:0007669"/>
    <property type="project" value="InterPro"/>
</dbReference>
<keyword evidence="6" id="KW-1185">Reference proteome</keyword>
<evidence type="ECO:0000256" key="2">
    <source>
        <dbReference type="ARBA" id="ARBA00049661"/>
    </source>
</evidence>
<dbReference type="PANTHER" id="PTHR48083">
    <property type="entry name" value="MEDIUM-CHAIN SPECIFIC ACYL-COA DEHYDROGENASE, MITOCHONDRIAL-RELATED"/>
    <property type="match status" value="1"/>
</dbReference>
<dbReference type="Gene3D" id="2.40.110.10">
    <property type="entry name" value="Butyryl-CoA Dehydrogenase, subunit A, domain 2"/>
    <property type="match status" value="1"/>
</dbReference>
<gene>
    <name evidence="5" type="ORF">FNW02_37775</name>
</gene>
<evidence type="ECO:0000259" key="3">
    <source>
        <dbReference type="Pfam" id="PF02771"/>
    </source>
</evidence>
<dbReference type="Gene3D" id="1.20.140.10">
    <property type="entry name" value="Butyryl-CoA Dehydrogenase, subunit A, domain 3"/>
    <property type="match status" value="1"/>
</dbReference>
<dbReference type="InterPro" id="IPR036250">
    <property type="entry name" value="AcylCo_DH-like_C"/>
</dbReference>
<dbReference type="AlphaFoldDB" id="A0AA40VVX5"/>
<dbReference type="InterPro" id="IPR037069">
    <property type="entry name" value="AcylCoA_DH/ox_N_sf"/>
</dbReference>
<evidence type="ECO:0000256" key="1">
    <source>
        <dbReference type="ARBA" id="ARBA00023002"/>
    </source>
</evidence>
<dbReference type="EMBL" id="VJXY01000157">
    <property type="protein sequence ID" value="MBD6621285.1"/>
    <property type="molecule type" value="Genomic_DNA"/>
</dbReference>
<feature type="domain" description="Acyl-CoA dehydrogenase/oxidase N-terminal" evidence="3">
    <location>
        <begin position="21"/>
        <end position="114"/>
    </location>
</feature>
<dbReference type="PIRSF" id="PIRSF016578">
    <property type="entry name" value="HsaA"/>
    <property type="match status" value="1"/>
</dbReference>
<proteinExistence type="inferred from homology"/>
<name>A0AA40VVX5_9NOST</name>